<gene>
    <name evidence="7" type="primary">TBLA0D03990</name>
    <name evidence="7" type="ORF">TBLA_0D03990</name>
</gene>
<dbReference type="GeneID" id="14495932"/>
<dbReference type="GO" id="GO:0071162">
    <property type="term" value="C:CMG complex"/>
    <property type="evidence" value="ECO:0007669"/>
    <property type="project" value="EnsemblFungi"/>
</dbReference>
<dbReference type="EMBL" id="HE806319">
    <property type="protein sequence ID" value="CCH60896.1"/>
    <property type="molecule type" value="Genomic_DNA"/>
</dbReference>
<dbReference type="GO" id="GO:0003682">
    <property type="term" value="F:chromatin binding"/>
    <property type="evidence" value="ECO:0007669"/>
    <property type="project" value="EnsemblFungi"/>
</dbReference>
<dbReference type="InterPro" id="IPR003874">
    <property type="entry name" value="CDC45"/>
</dbReference>
<evidence type="ECO:0000256" key="3">
    <source>
        <dbReference type="ARBA" id="ARBA00022705"/>
    </source>
</evidence>
<dbReference type="GO" id="GO:1902977">
    <property type="term" value="P:mitotic DNA replication preinitiation complex assembly"/>
    <property type="evidence" value="ECO:0007669"/>
    <property type="project" value="TreeGrafter"/>
</dbReference>
<dbReference type="GO" id="GO:0006270">
    <property type="term" value="P:DNA replication initiation"/>
    <property type="evidence" value="ECO:0007669"/>
    <property type="project" value="EnsemblFungi"/>
</dbReference>
<dbReference type="GO" id="GO:0043596">
    <property type="term" value="C:nuclear replication fork"/>
    <property type="evidence" value="ECO:0007669"/>
    <property type="project" value="EnsemblFungi"/>
</dbReference>
<comment type="similarity">
    <text evidence="2">Belongs to the CDC45 family.</text>
</comment>
<proteinExistence type="inferred from homology"/>
<evidence type="ECO:0008006" key="9">
    <source>
        <dbReference type="Google" id="ProtNLM"/>
    </source>
</evidence>
<feature type="region of interest" description="Disordered" evidence="6">
    <location>
        <begin position="185"/>
        <end position="243"/>
    </location>
</feature>
<organism evidence="7 8">
    <name type="scientific">Henningerozyma blattae (strain ATCC 34711 / CBS 6284 / DSM 70876 / NBRC 10599 / NRRL Y-10934 / UCD 77-7)</name>
    <name type="common">Yeast</name>
    <name type="synonym">Tetrapisispora blattae</name>
    <dbReference type="NCBI Taxonomy" id="1071380"/>
    <lineage>
        <taxon>Eukaryota</taxon>
        <taxon>Fungi</taxon>
        <taxon>Dikarya</taxon>
        <taxon>Ascomycota</taxon>
        <taxon>Saccharomycotina</taxon>
        <taxon>Saccharomycetes</taxon>
        <taxon>Saccharomycetales</taxon>
        <taxon>Saccharomycetaceae</taxon>
        <taxon>Henningerozyma</taxon>
    </lineage>
</organism>
<evidence type="ECO:0000256" key="4">
    <source>
        <dbReference type="ARBA" id="ARBA00023242"/>
    </source>
</evidence>
<feature type="compositionally biased region" description="Acidic residues" evidence="6">
    <location>
        <begin position="193"/>
        <end position="220"/>
    </location>
</feature>
<accession>I2H3E4</accession>
<dbReference type="STRING" id="1071380.I2H3E4"/>
<evidence type="ECO:0000313" key="8">
    <source>
        <dbReference type="Proteomes" id="UP000002866"/>
    </source>
</evidence>
<evidence type="ECO:0000313" key="7">
    <source>
        <dbReference type="EMBL" id="CCH60896.1"/>
    </source>
</evidence>
<dbReference type="OMA" id="EDCFMEA"/>
<dbReference type="Pfam" id="PF02724">
    <property type="entry name" value="CDC45"/>
    <property type="match status" value="1"/>
</dbReference>
<dbReference type="InParanoid" id="I2H3E4"/>
<dbReference type="PANTHER" id="PTHR10507:SF0">
    <property type="entry name" value="CELL DIVISION CONTROL PROTEIN 45 HOMOLOG"/>
    <property type="match status" value="1"/>
</dbReference>
<dbReference type="Proteomes" id="UP000002866">
    <property type="component" value="Chromosome 4"/>
</dbReference>
<dbReference type="GO" id="GO:0000727">
    <property type="term" value="P:double-strand break repair via break-induced replication"/>
    <property type="evidence" value="ECO:0007669"/>
    <property type="project" value="EnsemblFungi"/>
</dbReference>
<keyword evidence="3" id="KW-0235">DNA replication</keyword>
<dbReference type="OrthoDB" id="10258882at2759"/>
<evidence type="ECO:0000256" key="6">
    <source>
        <dbReference type="SAM" id="MobiDB-lite"/>
    </source>
</evidence>
<protein>
    <recommendedName>
        <fullName evidence="9">Cell division control protein 45</fullName>
    </recommendedName>
</protein>
<dbReference type="HOGENOM" id="CLU_005871_3_0_1"/>
<dbReference type="GO" id="GO:0003688">
    <property type="term" value="F:DNA replication origin binding"/>
    <property type="evidence" value="ECO:0007669"/>
    <property type="project" value="EnsemblFungi"/>
</dbReference>
<dbReference type="PANTHER" id="PTHR10507">
    <property type="entry name" value="CDC45-RELATED PROTEIN"/>
    <property type="match status" value="1"/>
</dbReference>
<keyword evidence="8" id="KW-1185">Reference proteome</keyword>
<name>I2H3E4_HENB6</name>
<dbReference type="eggNOG" id="KOG2475">
    <property type="taxonomic scope" value="Eukaryota"/>
</dbReference>
<dbReference type="KEGG" id="tbl:TBLA_0D03990"/>
<dbReference type="RefSeq" id="XP_004180415.1">
    <property type="nucleotide sequence ID" value="XM_004180367.1"/>
</dbReference>
<keyword evidence="5" id="KW-0131">Cell cycle</keyword>
<sequence>MYYPIQQIGIAYNQILKRSSSHSSCQLVIFVSCLNIDAMCATKILSLLFRKQLIQSQIIPVFGYSELKYHYQNLDEDIISVILVGCGGIIDIETFFEINPDDYLIPNDDEDYTTDNMNISPIETSNKRYKRDIYVFDSHRPWNLDNLFGSDIVRCFDDGTVEEHLNNQKDAYHKLIDLENQQLAENSNNNDDGNGETDTDEDSTSDFDDVTEEDNDDEDDLYTRKRKNKDTSEDNLTDAEMKKKLRKQRKKEIYTHEKIIEKYYSQGTTIVNSICTQVYSLLSVIGETNLQYLWLTILGAASLDASYPQIFNRLSPLLQDEVKRLSPNRSALKTPDTTCISIQPDYYLFLLRHSSLYESFYYSNYVNAKLSIWNENGKKRLHKMFAHMGISLNVAQESWLYMDNSVKRDLGVIFDRNLDRYGLQDIVRDGFVRTFGYCGSMSASEFVEALTALLEVGNGLELDTNKMTVKSGNDTNMANTIDEDNEENKHLKHNNVNSNGNTGRPDDILSKDQKKWISNFWLSWDALDDKKADILNDGIKHAQVLQHAIFNTGVAILDKRLLKNLRIYRLCVLQDGPDLQLYKNPLTLLRLGNWLIECCAESESNQLLPMVLASLDEANDTYLVAGLSPRYPRGLNNIQAKEPILNNFSMAFQQITSQTGAKVKIDNFESSIIEIQKDDLSPFLEKLTLSGLL</sequence>
<evidence type="ECO:0000256" key="2">
    <source>
        <dbReference type="ARBA" id="ARBA00010727"/>
    </source>
</evidence>
<reference evidence="7 8" key="1">
    <citation type="journal article" date="2011" name="Proc. Natl. Acad. Sci. U.S.A.">
        <title>Evolutionary erosion of yeast sex chromosomes by mating-type switching accidents.</title>
        <authorList>
            <person name="Gordon J.L."/>
            <person name="Armisen D."/>
            <person name="Proux-Wera E."/>
            <person name="Oheigeartaigh S.S."/>
            <person name="Byrne K.P."/>
            <person name="Wolfe K.H."/>
        </authorList>
    </citation>
    <scope>NUCLEOTIDE SEQUENCE [LARGE SCALE GENOMIC DNA]</scope>
    <source>
        <strain evidence="8">ATCC 34711 / CBS 6284 / DSM 70876 / NBRC 10599 / NRRL Y-10934 / UCD 77-7</strain>
    </source>
</reference>
<evidence type="ECO:0000256" key="5">
    <source>
        <dbReference type="ARBA" id="ARBA00023306"/>
    </source>
</evidence>
<dbReference type="AlphaFoldDB" id="I2H3E4"/>
<keyword evidence="4" id="KW-0539">Nucleus</keyword>
<comment type="subcellular location">
    <subcellularLocation>
        <location evidence="1">Nucleus</location>
    </subcellularLocation>
</comment>
<dbReference type="FunCoup" id="I2H3E4">
    <property type="interactions" value="729"/>
</dbReference>
<dbReference type="GO" id="GO:0003697">
    <property type="term" value="F:single-stranded DNA binding"/>
    <property type="evidence" value="ECO:0007669"/>
    <property type="project" value="EnsemblFungi"/>
</dbReference>
<evidence type="ECO:0000256" key="1">
    <source>
        <dbReference type="ARBA" id="ARBA00004123"/>
    </source>
</evidence>